<proteinExistence type="predicted"/>
<accession>A0A562ZUG3</accession>
<dbReference type="RefSeq" id="WP_145892504.1">
    <property type="nucleotide sequence ID" value="NZ_VOBQ01000005.1"/>
</dbReference>
<evidence type="ECO:0008006" key="4">
    <source>
        <dbReference type="Google" id="ProtNLM"/>
    </source>
</evidence>
<reference evidence="2 3" key="1">
    <citation type="submission" date="2019-07" db="EMBL/GenBank/DDBJ databases">
        <title>Caenimonas sedimenti sp. nov., isolated from activated sludge.</title>
        <authorList>
            <person name="Xu J."/>
        </authorList>
    </citation>
    <scope>NUCLEOTIDE SEQUENCE [LARGE SCALE GENOMIC DNA]</scope>
    <source>
        <strain evidence="2 3">HX-9-20</strain>
    </source>
</reference>
<sequence length="207" mass="23275">MKKILAPLLLAAALSACTSVAKIEGDQVVNEKLAVHVSDAWNKVDDPWEADPYDTWTREGLPLDHLRFWGGVREGQPLMTKPMVFLRNDDQKERRIPTFRAGLPPEKLVSLFEELYSTAGAVTVTRVDPATFAGQKAVRFEFTVTRRIDDLTMRGVGWVTVKRSPVYGDELYAATFVAPKLSFFERMLPLAEAVVRTAKIKTPSHRM</sequence>
<name>A0A562ZUG3_9BURK</name>
<organism evidence="2 3">
    <name type="scientific">Caenimonas sedimenti</name>
    <dbReference type="NCBI Taxonomy" id="2596921"/>
    <lineage>
        <taxon>Bacteria</taxon>
        <taxon>Pseudomonadati</taxon>
        <taxon>Pseudomonadota</taxon>
        <taxon>Betaproteobacteria</taxon>
        <taxon>Burkholderiales</taxon>
        <taxon>Comamonadaceae</taxon>
        <taxon>Caenimonas</taxon>
    </lineage>
</organism>
<dbReference type="OrthoDB" id="8565768at2"/>
<feature type="chain" id="PRO_5021963906" description="DUF1795 domain-containing protein" evidence="1">
    <location>
        <begin position="22"/>
        <end position="207"/>
    </location>
</feature>
<gene>
    <name evidence="2" type="ORF">FN976_08125</name>
</gene>
<evidence type="ECO:0000313" key="2">
    <source>
        <dbReference type="EMBL" id="TWO71945.1"/>
    </source>
</evidence>
<comment type="caution">
    <text evidence="2">The sequence shown here is derived from an EMBL/GenBank/DDBJ whole genome shotgun (WGS) entry which is preliminary data.</text>
</comment>
<protein>
    <recommendedName>
        <fullName evidence="4">DUF1795 domain-containing protein</fullName>
    </recommendedName>
</protein>
<evidence type="ECO:0000313" key="3">
    <source>
        <dbReference type="Proteomes" id="UP000318199"/>
    </source>
</evidence>
<dbReference type="Proteomes" id="UP000318199">
    <property type="component" value="Unassembled WGS sequence"/>
</dbReference>
<feature type="signal peptide" evidence="1">
    <location>
        <begin position="1"/>
        <end position="21"/>
    </location>
</feature>
<dbReference type="EMBL" id="VOBQ01000005">
    <property type="protein sequence ID" value="TWO71945.1"/>
    <property type="molecule type" value="Genomic_DNA"/>
</dbReference>
<dbReference type="PROSITE" id="PS51257">
    <property type="entry name" value="PROKAR_LIPOPROTEIN"/>
    <property type="match status" value="1"/>
</dbReference>
<keyword evidence="1" id="KW-0732">Signal</keyword>
<dbReference type="AlphaFoldDB" id="A0A562ZUG3"/>
<evidence type="ECO:0000256" key="1">
    <source>
        <dbReference type="SAM" id="SignalP"/>
    </source>
</evidence>
<keyword evidence="3" id="KW-1185">Reference proteome</keyword>